<evidence type="ECO:0000256" key="1">
    <source>
        <dbReference type="SAM" id="MobiDB-lite"/>
    </source>
</evidence>
<name>A0A2Z3KEJ7_LACLL</name>
<dbReference type="EMBL" id="CP028160">
    <property type="protein sequence ID" value="AWN65846.1"/>
    <property type="molecule type" value="Genomic_DNA"/>
</dbReference>
<dbReference type="Proteomes" id="UP000245919">
    <property type="component" value="Chromosome"/>
</dbReference>
<dbReference type="AlphaFoldDB" id="A0A2Z3KEJ7"/>
<proteinExistence type="predicted"/>
<feature type="region of interest" description="Disordered" evidence="1">
    <location>
        <begin position="173"/>
        <end position="192"/>
    </location>
</feature>
<reference evidence="2 3" key="1">
    <citation type="submission" date="2018-03" db="EMBL/GenBank/DDBJ databases">
        <title>Genome sequence of Lactococcus lactis strain 14B4 from almond drupe.</title>
        <authorList>
            <person name="Tran T.D."/>
            <person name="McGarvey J.A."/>
            <person name="Huynh S."/>
            <person name="Parker C.T."/>
        </authorList>
    </citation>
    <scope>NUCLEOTIDE SEQUENCE [LARGE SCALE GENOMIC DNA]</scope>
    <source>
        <strain evidence="2 3">14B4</strain>
    </source>
</reference>
<protein>
    <recommendedName>
        <fullName evidence="4">Relaxase</fullName>
    </recommendedName>
</protein>
<feature type="compositionally biased region" description="Basic and acidic residues" evidence="1">
    <location>
        <begin position="175"/>
        <end position="192"/>
    </location>
</feature>
<sequence length="192" mass="22681">MEAGHRKGTVKIESTFIDKVGENFELHLNNFSKFKFLDERNQNYSSILLGKEIIGQLSKENERIPTRKNYGMNYVHDLFEATNLLSRHGISGQESFKHLGEEFITNMEKVELALEQLDKEMLTQTERVKFNQENPQLIEQLKQLQNEHKSLESAYKELTDELEIYDQIENLQAQKQEKRTSQEQEKQPHVRR</sequence>
<accession>A0A2Z3KEJ7</accession>
<evidence type="ECO:0008006" key="4">
    <source>
        <dbReference type="Google" id="ProtNLM"/>
    </source>
</evidence>
<evidence type="ECO:0000313" key="3">
    <source>
        <dbReference type="Proteomes" id="UP000245919"/>
    </source>
</evidence>
<gene>
    <name evidence="2" type="ORF">LL14B4_06530</name>
</gene>
<organism evidence="2 3">
    <name type="scientific">Lactococcus lactis subsp. lactis</name>
    <name type="common">Streptococcus lactis</name>
    <dbReference type="NCBI Taxonomy" id="1360"/>
    <lineage>
        <taxon>Bacteria</taxon>
        <taxon>Bacillati</taxon>
        <taxon>Bacillota</taxon>
        <taxon>Bacilli</taxon>
        <taxon>Lactobacillales</taxon>
        <taxon>Streptococcaceae</taxon>
        <taxon>Lactococcus</taxon>
    </lineage>
</organism>
<evidence type="ECO:0000313" key="2">
    <source>
        <dbReference type="EMBL" id="AWN65846.1"/>
    </source>
</evidence>